<name>A0A450S838_9GAMM</name>
<gene>
    <name evidence="2" type="ORF">BECKDK2373B_GA0170837_100161</name>
    <name evidence="3" type="ORF">BECKDK2373C_GA0170839_10201</name>
</gene>
<evidence type="ECO:0000313" key="3">
    <source>
        <dbReference type="EMBL" id="VFJ48072.1"/>
    </source>
</evidence>
<accession>A0A450S838</accession>
<dbReference type="AlphaFoldDB" id="A0A450S838"/>
<keyword evidence="1" id="KW-1133">Transmembrane helix</keyword>
<protein>
    <submittedName>
        <fullName evidence="3">Uncharacterized protein</fullName>
    </submittedName>
</protein>
<evidence type="ECO:0000256" key="1">
    <source>
        <dbReference type="SAM" id="Phobius"/>
    </source>
</evidence>
<feature type="transmembrane region" description="Helical" evidence="1">
    <location>
        <begin position="6"/>
        <end position="23"/>
    </location>
</feature>
<organism evidence="3">
    <name type="scientific">Candidatus Kentrum sp. DK</name>
    <dbReference type="NCBI Taxonomy" id="2126562"/>
    <lineage>
        <taxon>Bacteria</taxon>
        <taxon>Pseudomonadati</taxon>
        <taxon>Pseudomonadota</taxon>
        <taxon>Gammaproteobacteria</taxon>
        <taxon>Candidatus Kentrum</taxon>
    </lineage>
</organism>
<dbReference type="EMBL" id="CAADEX010000001">
    <property type="protein sequence ID" value="VFJ42438.1"/>
    <property type="molecule type" value="Genomic_DNA"/>
</dbReference>
<keyword evidence="1" id="KW-0812">Transmembrane</keyword>
<dbReference type="EMBL" id="CAADEY010000020">
    <property type="protein sequence ID" value="VFJ48072.1"/>
    <property type="molecule type" value="Genomic_DNA"/>
</dbReference>
<proteinExistence type="predicted"/>
<reference evidence="3" key="1">
    <citation type="submission" date="2019-02" db="EMBL/GenBank/DDBJ databases">
        <authorList>
            <person name="Gruber-Vodicka R. H."/>
            <person name="Seah K. B. B."/>
        </authorList>
    </citation>
    <scope>NUCLEOTIDE SEQUENCE</scope>
    <source>
        <strain evidence="3">BECK_DK161</strain>
        <strain evidence="2">BECK_DK47</strain>
    </source>
</reference>
<keyword evidence="1" id="KW-0472">Membrane</keyword>
<evidence type="ECO:0000313" key="2">
    <source>
        <dbReference type="EMBL" id="VFJ42438.1"/>
    </source>
</evidence>
<sequence>MNWDIISTLVMLALVATFAYIAYDATHPKR</sequence>